<reference evidence="2" key="1">
    <citation type="journal article" date="2020" name="Nat. Commun.">
        <title>Large-scale genome sequencing of mycorrhizal fungi provides insights into the early evolution of symbiotic traits.</title>
        <authorList>
            <person name="Miyauchi S."/>
            <person name="Kiss E."/>
            <person name="Kuo A."/>
            <person name="Drula E."/>
            <person name="Kohler A."/>
            <person name="Sanchez-Garcia M."/>
            <person name="Morin E."/>
            <person name="Andreopoulos B."/>
            <person name="Barry K.W."/>
            <person name="Bonito G."/>
            <person name="Buee M."/>
            <person name="Carver A."/>
            <person name="Chen C."/>
            <person name="Cichocki N."/>
            <person name="Clum A."/>
            <person name="Culley D."/>
            <person name="Crous P.W."/>
            <person name="Fauchery L."/>
            <person name="Girlanda M."/>
            <person name="Hayes R.D."/>
            <person name="Keri Z."/>
            <person name="LaButti K."/>
            <person name="Lipzen A."/>
            <person name="Lombard V."/>
            <person name="Magnuson J."/>
            <person name="Maillard F."/>
            <person name="Murat C."/>
            <person name="Nolan M."/>
            <person name="Ohm R.A."/>
            <person name="Pangilinan J."/>
            <person name="Pereira M.F."/>
            <person name="Perotto S."/>
            <person name="Peter M."/>
            <person name="Pfister S."/>
            <person name="Riley R."/>
            <person name="Sitrit Y."/>
            <person name="Stielow J.B."/>
            <person name="Szollosi G."/>
            <person name="Zifcakova L."/>
            <person name="Stursova M."/>
            <person name="Spatafora J.W."/>
            <person name="Tedersoo L."/>
            <person name="Vaario L.M."/>
            <person name="Yamada A."/>
            <person name="Yan M."/>
            <person name="Wang P."/>
            <person name="Xu J."/>
            <person name="Bruns T."/>
            <person name="Baldrian P."/>
            <person name="Vilgalys R."/>
            <person name="Dunand C."/>
            <person name="Henrissat B."/>
            <person name="Grigoriev I.V."/>
            <person name="Hibbett D."/>
            <person name="Nagy L.G."/>
            <person name="Martin F.M."/>
        </authorList>
    </citation>
    <scope>NUCLEOTIDE SEQUENCE</scope>
    <source>
        <strain evidence="2">UP504</strain>
    </source>
</reference>
<evidence type="ECO:0000313" key="3">
    <source>
        <dbReference type="Proteomes" id="UP000886523"/>
    </source>
</evidence>
<organism evidence="2 3">
    <name type="scientific">Hydnum rufescens UP504</name>
    <dbReference type="NCBI Taxonomy" id="1448309"/>
    <lineage>
        <taxon>Eukaryota</taxon>
        <taxon>Fungi</taxon>
        <taxon>Dikarya</taxon>
        <taxon>Basidiomycota</taxon>
        <taxon>Agaricomycotina</taxon>
        <taxon>Agaricomycetes</taxon>
        <taxon>Cantharellales</taxon>
        <taxon>Hydnaceae</taxon>
        <taxon>Hydnum</taxon>
    </lineage>
</organism>
<feature type="region of interest" description="Disordered" evidence="1">
    <location>
        <begin position="62"/>
        <end position="81"/>
    </location>
</feature>
<dbReference type="InterPro" id="IPR040521">
    <property type="entry name" value="KDZ"/>
</dbReference>
<dbReference type="Pfam" id="PF18758">
    <property type="entry name" value="KDZ"/>
    <property type="match status" value="1"/>
</dbReference>
<dbReference type="PANTHER" id="PTHR33096">
    <property type="entry name" value="CXC2 DOMAIN-CONTAINING PROTEIN"/>
    <property type="match status" value="1"/>
</dbReference>
<gene>
    <name evidence="2" type="ORF">BS47DRAFT_1288997</name>
</gene>
<keyword evidence="3" id="KW-1185">Reference proteome</keyword>
<accession>A0A9P6B8M4</accession>
<sequence>MPSRTTLPHPGPDPPISPSDYLRSRCPLCFGGVNKVGESKLPEFFLCLDACFALRRNKDYDCRPGQKKQPGTQDPRIVPPGTRELPRSFLEAWKARVEAARPVKGHERRTKHASKQGEYAVDVADGEGDCVEPGLRVPNSYLDNCGESFIAADGERVKTPGQHFSDTGMMAGVCRHDRVIVWSNMWTPGEQQFYALAIIDFVMAQLPVHWRVGILYDVGCQIHRSTLKWNLLPQWMPRIVFGISVFHAYGHQWVCQLWYHPRKGNIWGLTDGEGCERLWSDLRSLIPNLRVTGFHRRLFLLDLQIEHQDRLKLCQAGVWLEKRVRATKARLALAEAKRDKIQYTDEYLQAQFEAQRAYQSRPLERQSKKKGFHAVEKILAVRQRLNAAQDLVEVLQKQLMSVPLSDSIASRNEVAEITTSIAEQEKIVSRLSKQDNDLTAVLQLGDPISYEKLEKMRGHAWFEHQLNMRALKARIIAKACEKNFETRNLTGAFRSKAVDHNTMEHTTKALKRRYRSVKSLVADYNKRRLNMMKLRGRGGISKNAIIPPPIDMKGLFGLDVNNDIWQDIGLADDEFDGTVPPWLGDEDVRNGIQLMQEVVNCRDELYLCDRESYSLQQWFEDESAALMAASNACQGVFVWFSSQLSEALIVYKLFQMMILSSSFENTFKPSVIWGRGGVRLLML</sequence>
<dbReference type="PANTHER" id="PTHR33096:SF1">
    <property type="entry name" value="CXC1-LIKE CYSTEINE CLUSTER ASSOCIATED WITH KDZ TRANSPOSASES DOMAIN-CONTAINING PROTEIN"/>
    <property type="match status" value="1"/>
</dbReference>
<proteinExistence type="predicted"/>
<evidence type="ECO:0000313" key="2">
    <source>
        <dbReference type="EMBL" id="KAF9518970.1"/>
    </source>
</evidence>
<name>A0A9P6B8M4_9AGAM</name>
<dbReference type="AlphaFoldDB" id="A0A9P6B8M4"/>
<protein>
    <submittedName>
        <fullName evidence="2">Uncharacterized protein</fullName>
    </submittedName>
</protein>
<dbReference type="Proteomes" id="UP000886523">
    <property type="component" value="Unassembled WGS sequence"/>
</dbReference>
<evidence type="ECO:0000256" key="1">
    <source>
        <dbReference type="SAM" id="MobiDB-lite"/>
    </source>
</evidence>
<comment type="caution">
    <text evidence="2">The sequence shown here is derived from an EMBL/GenBank/DDBJ whole genome shotgun (WGS) entry which is preliminary data.</text>
</comment>
<dbReference type="EMBL" id="MU128921">
    <property type="protein sequence ID" value="KAF9518970.1"/>
    <property type="molecule type" value="Genomic_DNA"/>
</dbReference>
<dbReference type="OrthoDB" id="10067492at2759"/>